<protein>
    <recommendedName>
        <fullName evidence="11">Neutral metalloproteinase</fullName>
        <ecNumber evidence="11">3.4.24.-</ecNumber>
    </recommendedName>
</protein>
<keyword evidence="3 11" id="KW-0645">Protease</keyword>
<dbReference type="PANTHER" id="PTHR33794">
    <property type="entry name" value="BACILLOLYSIN"/>
    <property type="match status" value="1"/>
</dbReference>
<comment type="cofactor">
    <cofactor evidence="1 11">
        <name>Zn(2+)</name>
        <dbReference type="ChEBI" id="CHEBI:29105"/>
    </cofactor>
</comment>
<dbReference type="CDD" id="cd09597">
    <property type="entry name" value="M4_TLP"/>
    <property type="match status" value="1"/>
</dbReference>
<dbReference type="GO" id="GO:0004222">
    <property type="term" value="F:metalloendopeptidase activity"/>
    <property type="evidence" value="ECO:0007669"/>
    <property type="project" value="UniProtKB-UniRule"/>
</dbReference>
<dbReference type="EC" id="3.4.24.-" evidence="11"/>
<dbReference type="GO" id="GO:0005576">
    <property type="term" value="C:extracellular region"/>
    <property type="evidence" value="ECO:0007669"/>
    <property type="project" value="UniProtKB-SubCell"/>
</dbReference>
<evidence type="ECO:0000256" key="2">
    <source>
        <dbReference type="ARBA" id="ARBA00009388"/>
    </source>
</evidence>
<keyword evidence="4" id="KW-0479">Metal-binding</keyword>
<feature type="signal peptide" evidence="11">
    <location>
        <begin position="1"/>
        <end position="27"/>
    </location>
</feature>
<keyword evidence="11" id="KW-0964">Secreted</keyword>
<keyword evidence="17" id="KW-1185">Reference proteome</keyword>
<dbReference type="PRINTS" id="PR00730">
    <property type="entry name" value="THERMOLYSIN"/>
</dbReference>
<comment type="subcellular location">
    <subcellularLocation>
        <location evidence="11">Secreted</location>
    </subcellularLocation>
</comment>
<keyword evidence="7 11" id="KW-0862">Zinc</keyword>
<dbReference type="InterPro" id="IPR013856">
    <property type="entry name" value="Peptidase_M4_domain"/>
</dbReference>
<name>A0A1H8AN52_9BACI</name>
<gene>
    <name evidence="16" type="ORF">SAMN05192533_10589</name>
</gene>
<evidence type="ECO:0000259" key="15">
    <source>
        <dbReference type="Pfam" id="PF07504"/>
    </source>
</evidence>
<accession>A0A1H8AN52</accession>
<dbReference type="InterPro" id="IPR023612">
    <property type="entry name" value="Peptidase_M4"/>
</dbReference>
<dbReference type="GO" id="GO:0006508">
    <property type="term" value="P:proteolysis"/>
    <property type="evidence" value="ECO:0007669"/>
    <property type="project" value="UniProtKB-KW"/>
</dbReference>
<dbReference type="Gene3D" id="3.10.450.40">
    <property type="match status" value="1"/>
</dbReference>
<evidence type="ECO:0000256" key="8">
    <source>
        <dbReference type="ARBA" id="ARBA00023049"/>
    </source>
</evidence>
<keyword evidence="8 11" id="KW-0482">Metalloprotease</keyword>
<keyword evidence="9" id="KW-0865">Zymogen</keyword>
<evidence type="ECO:0000259" key="13">
    <source>
        <dbReference type="Pfam" id="PF02868"/>
    </source>
</evidence>
<evidence type="ECO:0000259" key="14">
    <source>
        <dbReference type="Pfam" id="PF03413"/>
    </source>
</evidence>
<comment type="function">
    <text evidence="11">Extracellular zinc metalloprotease.</text>
</comment>
<feature type="active site" evidence="10">
    <location>
        <position position="379"/>
    </location>
</feature>
<dbReference type="EMBL" id="FOBW01000005">
    <property type="protein sequence ID" value="SEM72192.1"/>
    <property type="molecule type" value="Genomic_DNA"/>
</dbReference>
<evidence type="ECO:0000256" key="1">
    <source>
        <dbReference type="ARBA" id="ARBA00001947"/>
    </source>
</evidence>
<dbReference type="Pfam" id="PF01447">
    <property type="entry name" value="Peptidase_M4"/>
    <property type="match status" value="1"/>
</dbReference>
<dbReference type="AlphaFoldDB" id="A0A1H8AN52"/>
<comment type="similarity">
    <text evidence="2 11">Belongs to the peptidase M4 family.</text>
</comment>
<feature type="domain" description="Peptidase M4 C-terminal" evidence="13">
    <location>
        <begin position="389"/>
        <end position="557"/>
    </location>
</feature>
<keyword evidence="5 11" id="KW-0732">Signal</keyword>
<dbReference type="Gene3D" id="3.10.170.10">
    <property type="match status" value="1"/>
</dbReference>
<dbReference type="SUPFAM" id="SSF55486">
    <property type="entry name" value="Metalloproteases ('zincins'), catalytic domain"/>
    <property type="match status" value="1"/>
</dbReference>
<dbReference type="STRING" id="930146.SAMN05192533_10589"/>
<evidence type="ECO:0000256" key="5">
    <source>
        <dbReference type="ARBA" id="ARBA00022729"/>
    </source>
</evidence>
<feature type="chain" id="PRO_5023157124" description="Neutral metalloproteinase" evidence="11">
    <location>
        <begin position="28"/>
        <end position="563"/>
    </location>
</feature>
<evidence type="ECO:0000256" key="9">
    <source>
        <dbReference type="ARBA" id="ARBA00023145"/>
    </source>
</evidence>
<sequence length="563" mass="61291">MKKKLIMPVALSSALLLGAVPMSSVFANSDSASVSSVQAQKKWNENANVPFFVKEKHAQKFSASNSTNAVNYLKKNETKTKVKNPDKNLKVKNVAKDELGMTHVRFNQAVNGVPVEGSEVVVHFNKENEVVGVNGRVNQTLVEEPVNTTASIGAEEALQIAKSSVNAPSEFTYEPTAELVVYPFEGKNYTAYKANVNFMGDAPGNWFVFVDANTGAVIDKYNGIMHADEIKTQKGVGLGVHGAHRELHVSRVKEPKSGTQFALADFSHPNLEGIITYDAKNDGSASNDTVFTGNSASFKSDYDRAAVDAHYNSEKVYEYFLNEHGRNSLDGEGMAIQSFVHYGQDYNNAFWNGRWMTYGDGDGEFFISLSAGLDVAAHEMTHGVISKTANLQYRNQSGALNESIADIFGALVDDSDWEMGEDIMAPAAKADGVTRLRSLSDPNSVVVSNAQRAAYATDDRKVYPDHMDEFYDMPLNVDNGGVHVNSSITNHAAYLIGQEIGREALGKIFYRALMVYLTSTSDFSDARVAVVQSAIDLYGEDSAETVAVNEGFDAVGIYASTNE</sequence>
<dbReference type="Gene3D" id="1.10.390.10">
    <property type="entry name" value="Neutral Protease Domain 2"/>
    <property type="match status" value="1"/>
</dbReference>
<evidence type="ECO:0000256" key="11">
    <source>
        <dbReference type="RuleBase" id="RU366073"/>
    </source>
</evidence>
<dbReference type="Proteomes" id="UP000198553">
    <property type="component" value="Unassembled WGS sequence"/>
</dbReference>
<feature type="domain" description="Peptidase M4" evidence="12">
    <location>
        <begin position="236"/>
        <end position="385"/>
    </location>
</feature>
<evidence type="ECO:0000313" key="16">
    <source>
        <dbReference type="EMBL" id="SEM72192.1"/>
    </source>
</evidence>
<dbReference type="InterPro" id="IPR025711">
    <property type="entry name" value="PepSY"/>
</dbReference>
<dbReference type="OrthoDB" id="291295at2"/>
<dbReference type="PANTHER" id="PTHR33794:SF1">
    <property type="entry name" value="BACILLOLYSIN"/>
    <property type="match status" value="1"/>
</dbReference>
<dbReference type="InterPro" id="IPR001570">
    <property type="entry name" value="Peptidase_M4_C_domain"/>
</dbReference>
<dbReference type="Pfam" id="PF03413">
    <property type="entry name" value="PepSY"/>
    <property type="match status" value="1"/>
</dbReference>
<dbReference type="Pfam" id="PF02868">
    <property type="entry name" value="Peptidase_M4_C"/>
    <property type="match status" value="1"/>
</dbReference>
<dbReference type="InterPro" id="IPR011096">
    <property type="entry name" value="FTP_domain"/>
</dbReference>
<evidence type="ECO:0000313" key="17">
    <source>
        <dbReference type="Proteomes" id="UP000198553"/>
    </source>
</evidence>
<evidence type="ECO:0000256" key="6">
    <source>
        <dbReference type="ARBA" id="ARBA00022801"/>
    </source>
</evidence>
<evidence type="ECO:0000256" key="3">
    <source>
        <dbReference type="ARBA" id="ARBA00022670"/>
    </source>
</evidence>
<evidence type="ECO:0000256" key="10">
    <source>
        <dbReference type="PIRSR" id="PIRSR623612-1"/>
    </source>
</evidence>
<proteinExistence type="inferred from homology"/>
<dbReference type="RefSeq" id="WP_090743788.1">
    <property type="nucleotide sequence ID" value="NZ_FOBW01000005.1"/>
</dbReference>
<dbReference type="InterPro" id="IPR027268">
    <property type="entry name" value="Peptidase_M4/M1_CTD_sf"/>
</dbReference>
<feature type="domain" description="FTP" evidence="15">
    <location>
        <begin position="88"/>
        <end position="136"/>
    </location>
</feature>
<feature type="active site" description="Proton donor" evidence="10">
    <location>
        <position position="483"/>
    </location>
</feature>
<dbReference type="Pfam" id="PF07504">
    <property type="entry name" value="FTP"/>
    <property type="match status" value="1"/>
</dbReference>
<evidence type="ECO:0000259" key="12">
    <source>
        <dbReference type="Pfam" id="PF01447"/>
    </source>
</evidence>
<dbReference type="InterPro" id="IPR050728">
    <property type="entry name" value="Zinc_Metalloprotease_M4"/>
</dbReference>
<organism evidence="16 17">
    <name type="scientific">Mesobacillus persicus</name>
    <dbReference type="NCBI Taxonomy" id="930146"/>
    <lineage>
        <taxon>Bacteria</taxon>
        <taxon>Bacillati</taxon>
        <taxon>Bacillota</taxon>
        <taxon>Bacilli</taxon>
        <taxon>Bacillales</taxon>
        <taxon>Bacillaceae</taxon>
        <taxon>Mesobacillus</taxon>
    </lineage>
</organism>
<dbReference type="GO" id="GO:0046872">
    <property type="term" value="F:metal ion binding"/>
    <property type="evidence" value="ECO:0007669"/>
    <property type="project" value="UniProtKB-UniRule"/>
</dbReference>
<dbReference type="Gene3D" id="3.10.450.490">
    <property type="match status" value="1"/>
</dbReference>
<evidence type="ECO:0000256" key="4">
    <source>
        <dbReference type="ARBA" id="ARBA00022723"/>
    </source>
</evidence>
<keyword evidence="6 11" id="KW-0378">Hydrolase</keyword>
<evidence type="ECO:0000256" key="7">
    <source>
        <dbReference type="ARBA" id="ARBA00022833"/>
    </source>
</evidence>
<feature type="domain" description="PepSY" evidence="14">
    <location>
        <begin position="152"/>
        <end position="220"/>
    </location>
</feature>
<reference evidence="17" key="1">
    <citation type="submission" date="2016-10" db="EMBL/GenBank/DDBJ databases">
        <authorList>
            <person name="Varghese N."/>
            <person name="Submissions S."/>
        </authorList>
    </citation>
    <scope>NUCLEOTIDE SEQUENCE [LARGE SCALE GENOMIC DNA]</scope>
    <source>
        <strain evidence="17">B48,IBRC-M 10115,DSM 25386,CECT 8001</strain>
    </source>
</reference>